<accession>A0A1J5SNG8</accession>
<dbReference type="SUPFAM" id="SSF52738">
    <property type="entry name" value="Methylesterase CheB, C-terminal domain"/>
    <property type="match status" value="1"/>
</dbReference>
<feature type="domain" description="CheB-type methylesterase" evidence="7">
    <location>
        <begin position="21"/>
        <end position="204"/>
    </location>
</feature>
<evidence type="ECO:0000256" key="3">
    <source>
        <dbReference type="ARBA" id="ARBA00022603"/>
    </source>
</evidence>
<evidence type="ECO:0000313" key="9">
    <source>
        <dbReference type="EMBL" id="OIR05637.1"/>
    </source>
</evidence>
<dbReference type="Gene3D" id="3.30.450.20">
    <property type="entry name" value="PAS domain"/>
    <property type="match status" value="2"/>
</dbReference>
<dbReference type="GO" id="GO:0008984">
    <property type="term" value="F:protein-glutamate methylesterase activity"/>
    <property type="evidence" value="ECO:0007669"/>
    <property type="project" value="InterPro"/>
</dbReference>
<evidence type="ECO:0000256" key="1">
    <source>
        <dbReference type="ARBA" id="ARBA00001541"/>
    </source>
</evidence>
<dbReference type="PANTHER" id="PTHR24422">
    <property type="entry name" value="CHEMOTAXIS PROTEIN METHYLTRANSFERASE"/>
    <property type="match status" value="1"/>
</dbReference>
<dbReference type="Gene3D" id="3.40.50.180">
    <property type="entry name" value="Methylesterase CheB, C-terminal domain"/>
    <property type="match status" value="1"/>
</dbReference>
<dbReference type="Pfam" id="PF01339">
    <property type="entry name" value="CheB_methylest"/>
    <property type="match status" value="1"/>
</dbReference>
<dbReference type="GO" id="GO:0032259">
    <property type="term" value="P:methylation"/>
    <property type="evidence" value="ECO:0007669"/>
    <property type="project" value="UniProtKB-KW"/>
</dbReference>
<dbReference type="CDD" id="cd00130">
    <property type="entry name" value="PAS"/>
    <property type="match status" value="1"/>
</dbReference>
<dbReference type="InterPro" id="IPR022642">
    <property type="entry name" value="CheR_C"/>
</dbReference>
<dbReference type="SUPFAM" id="SSF53335">
    <property type="entry name" value="S-adenosyl-L-methionine-dependent methyltransferases"/>
    <property type="match status" value="1"/>
</dbReference>
<dbReference type="InterPro" id="IPR050903">
    <property type="entry name" value="Bact_Chemotaxis_MeTrfase"/>
</dbReference>
<feature type="compositionally biased region" description="Polar residues" evidence="6">
    <location>
        <begin position="703"/>
        <end position="716"/>
    </location>
</feature>
<proteinExistence type="predicted"/>
<evidence type="ECO:0000256" key="5">
    <source>
        <dbReference type="ARBA" id="ARBA00022691"/>
    </source>
</evidence>
<dbReference type="AlphaFoldDB" id="A0A1J5SNG8"/>
<evidence type="ECO:0000259" key="8">
    <source>
        <dbReference type="PROSITE" id="PS50123"/>
    </source>
</evidence>
<dbReference type="SMART" id="SM00138">
    <property type="entry name" value="MeTrc"/>
    <property type="match status" value="1"/>
</dbReference>
<dbReference type="InterPro" id="IPR036804">
    <property type="entry name" value="CheR_N_sf"/>
</dbReference>
<dbReference type="InterPro" id="IPR022641">
    <property type="entry name" value="CheR_N"/>
</dbReference>
<dbReference type="InterPro" id="IPR000780">
    <property type="entry name" value="CheR_MeTrfase"/>
</dbReference>
<dbReference type="InterPro" id="IPR029063">
    <property type="entry name" value="SAM-dependent_MTases_sf"/>
</dbReference>
<evidence type="ECO:0000256" key="6">
    <source>
        <dbReference type="SAM" id="MobiDB-lite"/>
    </source>
</evidence>
<evidence type="ECO:0000259" key="7">
    <source>
        <dbReference type="PROSITE" id="PS50122"/>
    </source>
</evidence>
<keyword evidence="5" id="KW-0949">S-adenosyl-L-methionine</keyword>
<name>A0A1J5SNG8_9ZZZZ</name>
<dbReference type="InterPro" id="IPR035965">
    <property type="entry name" value="PAS-like_dom_sf"/>
</dbReference>
<dbReference type="GO" id="GO:0005737">
    <property type="term" value="C:cytoplasm"/>
    <property type="evidence" value="ECO:0007669"/>
    <property type="project" value="InterPro"/>
</dbReference>
<dbReference type="PANTHER" id="PTHR24422:SF27">
    <property type="entry name" value="PROTEIN-GLUTAMATE O-METHYLTRANSFERASE"/>
    <property type="match status" value="1"/>
</dbReference>
<keyword evidence="4 9" id="KW-0808">Transferase</keyword>
<sequence length="987" mass="109777">MRHPKTPPVEAKPAPVKARKIDTGFHVVGIGASAGGLEAFEQFFRSIPPDSGMAFVLVSHLDPDHDSMLTEILQRTTSMPVVEAQDHVKVEPNCVYVLPPNREMAIFHRNLQLSTPEMPRGQRMVIDSFLRSLAEDQGEKAVGIILSGTGTDGTLGLRAIQGAGGITLVQDPATAKYDGMPVSAIQAGYASYTLPVEKMPAQLLNNRLKLSAANEAAPSPAAENSLSRILMLLRSGTGNDFSLYKKSTIGRRIERRMSQHNIDDMDTYARYLKEHPPEVQSLFKELLINVTSFFRDPEAFVVLKQNILPELLKNKPEHYVFRVWVAGCATGEEAYSIAILLHELMGENEFDFKTQIYSTDLDDDAIAVARAGVYPPNIAQDVTPERLRRFFVKEDAGYRVKKEIREMVVFATQNIIKDPPFTKLDLLSCRNLMIYLEPELQNRVIPAFHYALKPGGVLFLSPSESIGNHVELFTALNRKWKFYQTTPSIASTRTVMSSGLSWTKDNPTKGPDDVTTQIKETDFAELTRRALLQSYAPASVVINTKGDILFVHGDTGKYLRPAPGQATLNVIEMAREGLQLELRTAIQATIDKGIPTLNREATFGSDGNILRVSFSVRLLPFADIGRGLLLVSFQDVMNAKPEKAAAESSAMTGKSARGKRAAVSAEQLHIEELERDLTYTKENLHATIEEQQASNEELKSANEEMQSTNEELQSTNEELETSKEELQSVNEELVTVNAELQNKIEQLAGMQNDMKNLLDNINVGTVFLNDTLNIKRFTREAVQVYRLVSSDVGRPLGDIKSNIKDDDLLADAQAVLDTLVPREREVSTASGAWYQARIQPYRTLDNVIDGVVLTFTDITKRMLAETATKDARELSESIVNTVHEPLIVLDGTCRIILASSSFYDSFKVSPQDTVGRQLYELGNRQWDIPKLRELLESLLPGNQVIEGFEVEHDFPVIGKRKMLLNARRITGKAEGTPLILLAIEEVK</sequence>
<organism evidence="9">
    <name type="scientific">mine drainage metagenome</name>
    <dbReference type="NCBI Taxonomy" id="410659"/>
    <lineage>
        <taxon>unclassified sequences</taxon>
        <taxon>metagenomes</taxon>
        <taxon>ecological metagenomes</taxon>
    </lineage>
</organism>
<dbReference type="EC" id="2.1.1.80" evidence="2"/>
<comment type="caution">
    <text evidence="9">The sequence shown here is derived from an EMBL/GenBank/DDBJ whole genome shotgun (WGS) entry which is preliminary data.</text>
</comment>
<dbReference type="InterPro" id="IPR035909">
    <property type="entry name" value="CheB_C"/>
</dbReference>
<dbReference type="PROSITE" id="PS50122">
    <property type="entry name" value="CHEB"/>
    <property type="match status" value="1"/>
</dbReference>
<dbReference type="InterPro" id="IPR000673">
    <property type="entry name" value="Sig_transdc_resp-reg_Me-estase"/>
</dbReference>
<dbReference type="InterPro" id="IPR000014">
    <property type="entry name" value="PAS"/>
</dbReference>
<dbReference type="SUPFAM" id="SSF55785">
    <property type="entry name" value="PYP-like sensor domain (PAS domain)"/>
    <property type="match status" value="2"/>
</dbReference>
<dbReference type="Gene3D" id="1.10.155.10">
    <property type="entry name" value="Chemotaxis receptor methyltransferase CheR, N-terminal domain"/>
    <property type="match status" value="1"/>
</dbReference>
<feature type="domain" description="CheR-type methyltransferase" evidence="8">
    <location>
        <begin position="222"/>
        <end position="466"/>
    </location>
</feature>
<comment type="catalytic activity">
    <reaction evidence="1">
        <text>L-glutamyl-[protein] + S-adenosyl-L-methionine = [protein]-L-glutamate 5-O-methyl ester + S-adenosyl-L-homocysteine</text>
        <dbReference type="Rhea" id="RHEA:24452"/>
        <dbReference type="Rhea" id="RHEA-COMP:10208"/>
        <dbReference type="Rhea" id="RHEA-COMP:10311"/>
        <dbReference type="ChEBI" id="CHEBI:29973"/>
        <dbReference type="ChEBI" id="CHEBI:57856"/>
        <dbReference type="ChEBI" id="CHEBI:59789"/>
        <dbReference type="ChEBI" id="CHEBI:82795"/>
        <dbReference type="EC" id="2.1.1.80"/>
    </reaction>
</comment>
<dbReference type="GO" id="GO:0008983">
    <property type="term" value="F:protein-glutamate O-methyltransferase activity"/>
    <property type="evidence" value="ECO:0007669"/>
    <property type="project" value="UniProtKB-EC"/>
</dbReference>
<reference evidence="9" key="1">
    <citation type="submission" date="2016-10" db="EMBL/GenBank/DDBJ databases">
        <title>Sequence of Gallionella enrichment culture.</title>
        <authorList>
            <person name="Poehlein A."/>
            <person name="Muehling M."/>
            <person name="Daniel R."/>
        </authorList>
    </citation>
    <scope>NUCLEOTIDE SEQUENCE</scope>
</reference>
<dbReference type="GO" id="GO:0006935">
    <property type="term" value="P:chemotaxis"/>
    <property type="evidence" value="ECO:0007669"/>
    <property type="project" value="InterPro"/>
</dbReference>
<evidence type="ECO:0000256" key="2">
    <source>
        <dbReference type="ARBA" id="ARBA00012534"/>
    </source>
</evidence>
<dbReference type="CDD" id="cd16434">
    <property type="entry name" value="CheB-CheR_fusion"/>
    <property type="match status" value="1"/>
</dbReference>
<dbReference type="CDD" id="cd02440">
    <property type="entry name" value="AdoMet_MTases"/>
    <property type="match status" value="1"/>
</dbReference>
<feature type="region of interest" description="Disordered" evidence="6">
    <location>
        <begin position="692"/>
        <end position="725"/>
    </location>
</feature>
<dbReference type="EMBL" id="MLJW01000049">
    <property type="protein sequence ID" value="OIR05637.1"/>
    <property type="molecule type" value="Genomic_DNA"/>
</dbReference>
<gene>
    <name evidence="9" type="primary">cheR_5</name>
    <name evidence="9" type="ORF">GALL_123810</name>
</gene>
<dbReference type="Pfam" id="PF03705">
    <property type="entry name" value="CheR_N"/>
    <property type="match status" value="1"/>
</dbReference>
<dbReference type="SUPFAM" id="SSF47757">
    <property type="entry name" value="Chemotaxis receptor methyltransferase CheR, N-terminal domain"/>
    <property type="match status" value="1"/>
</dbReference>
<dbReference type="Pfam" id="PF01739">
    <property type="entry name" value="CheR"/>
    <property type="match status" value="1"/>
</dbReference>
<dbReference type="Pfam" id="PF13596">
    <property type="entry name" value="PAS_10"/>
    <property type="match status" value="1"/>
</dbReference>
<keyword evidence="3 9" id="KW-0489">Methyltransferase</keyword>
<dbReference type="SMART" id="SM00091">
    <property type="entry name" value="PAS"/>
    <property type="match status" value="2"/>
</dbReference>
<dbReference type="Gene3D" id="3.40.50.150">
    <property type="entry name" value="Vaccinia Virus protein VP39"/>
    <property type="match status" value="1"/>
</dbReference>
<protein>
    <recommendedName>
        <fullName evidence="2">protein-glutamate O-methyltransferase</fullName>
        <ecNumber evidence="2">2.1.1.80</ecNumber>
    </recommendedName>
</protein>
<dbReference type="PROSITE" id="PS50123">
    <property type="entry name" value="CHER"/>
    <property type="match status" value="1"/>
</dbReference>
<evidence type="ECO:0000256" key="4">
    <source>
        <dbReference type="ARBA" id="ARBA00022679"/>
    </source>
</evidence>
<dbReference type="PRINTS" id="PR00996">
    <property type="entry name" value="CHERMTFRASE"/>
</dbReference>
<dbReference type="GO" id="GO:0000156">
    <property type="term" value="F:phosphorelay response regulator activity"/>
    <property type="evidence" value="ECO:0007669"/>
    <property type="project" value="InterPro"/>
</dbReference>